<dbReference type="CDD" id="cd01536">
    <property type="entry name" value="PBP1_ABC_sugar_binding-like"/>
    <property type="match status" value="1"/>
</dbReference>
<feature type="chain" id="PRO_5005513883" evidence="4">
    <location>
        <begin position="20"/>
        <end position="322"/>
    </location>
</feature>
<evidence type="ECO:0000259" key="5">
    <source>
        <dbReference type="Pfam" id="PF13407"/>
    </source>
</evidence>
<keyword evidence="6" id="KW-0762">Sugar transport</keyword>
<dbReference type="STRING" id="1678840.ATC1_1296"/>
<name>A0A0K8PA99_9CHLR</name>
<dbReference type="InterPro" id="IPR025997">
    <property type="entry name" value="SBP_2_dom"/>
</dbReference>
<comment type="similarity">
    <text evidence="2">Belongs to the bacterial solute-binding protein 2 family.</text>
</comment>
<dbReference type="PANTHER" id="PTHR46847">
    <property type="entry name" value="D-ALLOSE-BINDING PERIPLASMIC PROTEIN-RELATED"/>
    <property type="match status" value="1"/>
</dbReference>
<evidence type="ECO:0000256" key="3">
    <source>
        <dbReference type="ARBA" id="ARBA00022729"/>
    </source>
</evidence>
<evidence type="ECO:0000256" key="4">
    <source>
        <dbReference type="SAM" id="SignalP"/>
    </source>
</evidence>
<comment type="subcellular location">
    <subcellularLocation>
        <location evidence="1">Cell envelope</location>
    </subcellularLocation>
</comment>
<dbReference type="SUPFAM" id="SSF53822">
    <property type="entry name" value="Periplasmic binding protein-like I"/>
    <property type="match status" value="1"/>
</dbReference>
<feature type="signal peptide" evidence="4">
    <location>
        <begin position="1"/>
        <end position="19"/>
    </location>
</feature>
<keyword evidence="3 4" id="KW-0732">Signal</keyword>
<evidence type="ECO:0000256" key="2">
    <source>
        <dbReference type="ARBA" id="ARBA00007639"/>
    </source>
</evidence>
<dbReference type="InterPro" id="IPR028082">
    <property type="entry name" value="Peripla_BP_I"/>
</dbReference>
<dbReference type="Proteomes" id="UP000053370">
    <property type="component" value="Unassembled WGS sequence"/>
</dbReference>
<dbReference type="PANTHER" id="PTHR46847:SF1">
    <property type="entry name" value="D-ALLOSE-BINDING PERIPLASMIC PROTEIN-RELATED"/>
    <property type="match status" value="1"/>
</dbReference>
<evidence type="ECO:0000313" key="7">
    <source>
        <dbReference type="Proteomes" id="UP000053370"/>
    </source>
</evidence>
<dbReference type="GO" id="GO:0030313">
    <property type="term" value="C:cell envelope"/>
    <property type="evidence" value="ECO:0007669"/>
    <property type="project" value="UniProtKB-SubCell"/>
</dbReference>
<proteinExistence type="inferred from homology"/>
<organism evidence="6">
    <name type="scientific">Flexilinea flocculi</name>
    <dbReference type="NCBI Taxonomy" id="1678840"/>
    <lineage>
        <taxon>Bacteria</taxon>
        <taxon>Bacillati</taxon>
        <taxon>Chloroflexota</taxon>
        <taxon>Anaerolineae</taxon>
        <taxon>Anaerolineales</taxon>
        <taxon>Anaerolineaceae</taxon>
        <taxon>Flexilinea</taxon>
    </lineage>
</organism>
<accession>A0A0K8PA99</accession>
<protein>
    <submittedName>
        <fullName evidence="6">ABC-type sugar transport system, periplasmic component, contains N-terminal xre family HTH domain</fullName>
    </submittedName>
</protein>
<dbReference type="GO" id="GO:0030246">
    <property type="term" value="F:carbohydrate binding"/>
    <property type="evidence" value="ECO:0007669"/>
    <property type="project" value="UniProtKB-ARBA"/>
</dbReference>
<dbReference type="Gene3D" id="3.40.50.2300">
    <property type="match status" value="2"/>
</dbReference>
<evidence type="ECO:0000313" key="6">
    <source>
        <dbReference type="EMBL" id="GAP39566.1"/>
    </source>
</evidence>
<keyword evidence="6" id="KW-0813">Transport</keyword>
<dbReference type="AlphaFoldDB" id="A0A0K8PA99"/>
<keyword evidence="7" id="KW-1185">Reference proteome</keyword>
<feature type="domain" description="Periplasmic binding protein" evidence="5">
    <location>
        <begin position="47"/>
        <end position="281"/>
    </location>
</feature>
<evidence type="ECO:0000256" key="1">
    <source>
        <dbReference type="ARBA" id="ARBA00004196"/>
    </source>
</evidence>
<reference evidence="6" key="1">
    <citation type="journal article" date="2015" name="Genome Announc.">
        <title>Draft Genome Sequence of Anaerolineae Strain TC1, a Novel Isolate from a Methanogenic Wastewater Treatment System.</title>
        <authorList>
            <person name="Matsuura N."/>
            <person name="Tourlousse D.M."/>
            <person name="Sun L."/>
            <person name="Toyonaga M."/>
            <person name="Kuroda K."/>
            <person name="Ohashi A."/>
            <person name="Cruz R."/>
            <person name="Yamaguchi T."/>
            <person name="Sekiguchi Y."/>
        </authorList>
    </citation>
    <scope>NUCLEOTIDE SEQUENCE [LARGE SCALE GENOMIC DNA]</scope>
    <source>
        <strain evidence="6">TC1</strain>
    </source>
</reference>
<sequence>MKKVFVIFICAMFMAVTFAGSSIQQTAAADTKDIGIVSISATEANNARYIQGVIDAAAEFGWTVTVTDCDGSVDDANAAITNLVTRGVDYIIDMVFPVTSLNTGLLNAKEANVPVATWGGGFGDGVWMANGSGGPHAIPIVNKMVEDLTGKGDILALTYHTGQVCREREEEMDKILTSYSEINLTKNEVDIPGYIQDGMDYTNAWIASRPEGDTNYAIWGCWDDPALGAMAALKQMDRKDVHIYGENGNADAIQAVKEGWMTATIWQDSYAEGKAAIAEFVLMLELGDAYEKGFKEIPGIVVTSENVDTFMKEHPEAIANIE</sequence>
<dbReference type="OrthoDB" id="9769193at2"/>
<dbReference type="RefSeq" id="WP_062278113.1">
    <property type="nucleotide sequence ID" value="NZ_DF968180.1"/>
</dbReference>
<dbReference type="Pfam" id="PF13407">
    <property type="entry name" value="Peripla_BP_4"/>
    <property type="match status" value="1"/>
</dbReference>
<gene>
    <name evidence="6" type="ORF">ATC1_1296</name>
</gene>
<dbReference type="EMBL" id="DF968180">
    <property type="protein sequence ID" value="GAP39566.1"/>
    <property type="molecule type" value="Genomic_DNA"/>
</dbReference>